<feature type="compositionally biased region" description="Pro residues" evidence="1">
    <location>
        <begin position="332"/>
        <end position="346"/>
    </location>
</feature>
<gene>
    <name evidence="2" type="ORF">DMC30DRAFT_404916</name>
</gene>
<organism evidence="2 3">
    <name type="scientific">Rhodotorula diobovata</name>
    <dbReference type="NCBI Taxonomy" id="5288"/>
    <lineage>
        <taxon>Eukaryota</taxon>
        <taxon>Fungi</taxon>
        <taxon>Dikarya</taxon>
        <taxon>Basidiomycota</taxon>
        <taxon>Pucciniomycotina</taxon>
        <taxon>Microbotryomycetes</taxon>
        <taxon>Sporidiobolales</taxon>
        <taxon>Sporidiobolaceae</taxon>
        <taxon>Rhodotorula</taxon>
    </lineage>
</organism>
<feature type="region of interest" description="Disordered" evidence="1">
    <location>
        <begin position="372"/>
        <end position="446"/>
    </location>
</feature>
<feature type="region of interest" description="Disordered" evidence="1">
    <location>
        <begin position="319"/>
        <end position="354"/>
    </location>
</feature>
<accession>A0A5C5FLY2</accession>
<sequence length="446" mass="49192">MSQPPASPGPRSTENRITALDVFGVALALSVEARAQEIERGQSTCTLALDGLAALVSAYLAFHQFSKLDLSSAYLLTDVRLDWHTAPVQFCHDREERAPELVRQLANSHGRNYLPRGILEGTPLADQSQNEWFRIRLFCIKHLPQSTRQGEFAAVKLCPPGHPPHQLAVPPDFAGSLHRAKMQNLRYHGVHPTVVAFRATEHLCRLDLISADWFHLCYLLRAVDLLERESLSKGRKRFWVVPKVWKDCLDAAAAEQGSTVYALERGVVKLTHPDLFASLATWELRVHGAERQRVEAEYRQALTTFAAIVKDTVAKLRARQAHQAALEAAHQPAPPPPQHPPPPPPEQPHEAQPSPHVCAARLQSLGFRVALTWPNPRPQSSASASSAGGSPPVETPRLVSPTSPYEPSACPQSPTKTGPRTRMSQAARRFVSVFKPNRASSSSKES</sequence>
<dbReference type="AlphaFoldDB" id="A0A5C5FLY2"/>
<comment type="caution">
    <text evidence="2">The sequence shown here is derived from an EMBL/GenBank/DDBJ whole genome shotgun (WGS) entry which is preliminary data.</text>
</comment>
<evidence type="ECO:0000313" key="3">
    <source>
        <dbReference type="Proteomes" id="UP000311382"/>
    </source>
</evidence>
<feature type="compositionally biased region" description="Low complexity" evidence="1">
    <location>
        <begin position="321"/>
        <end position="331"/>
    </location>
</feature>
<keyword evidence="3" id="KW-1185">Reference proteome</keyword>
<evidence type="ECO:0000256" key="1">
    <source>
        <dbReference type="SAM" id="MobiDB-lite"/>
    </source>
</evidence>
<dbReference type="Proteomes" id="UP000311382">
    <property type="component" value="Unassembled WGS sequence"/>
</dbReference>
<protein>
    <submittedName>
        <fullName evidence="2">Uncharacterized protein</fullName>
    </submittedName>
</protein>
<dbReference type="EMBL" id="SOZI01000175">
    <property type="protein sequence ID" value="TNY17790.1"/>
    <property type="molecule type" value="Genomic_DNA"/>
</dbReference>
<name>A0A5C5FLY2_9BASI</name>
<feature type="compositionally biased region" description="Polar residues" evidence="1">
    <location>
        <begin position="400"/>
        <end position="424"/>
    </location>
</feature>
<evidence type="ECO:0000313" key="2">
    <source>
        <dbReference type="EMBL" id="TNY17790.1"/>
    </source>
</evidence>
<feature type="compositionally biased region" description="Low complexity" evidence="1">
    <location>
        <begin position="380"/>
        <end position="390"/>
    </location>
</feature>
<proteinExistence type="predicted"/>
<reference evidence="2 3" key="1">
    <citation type="submission" date="2019-03" db="EMBL/GenBank/DDBJ databases">
        <title>Rhodosporidium diobovatum UCD-FST 08-225 genome sequencing, assembly, and annotation.</title>
        <authorList>
            <person name="Fakankun I.U."/>
            <person name="Fristensky B."/>
            <person name="Levin D.B."/>
        </authorList>
    </citation>
    <scope>NUCLEOTIDE SEQUENCE [LARGE SCALE GENOMIC DNA]</scope>
    <source>
        <strain evidence="2 3">UCD-FST 08-225</strain>
    </source>
</reference>